<dbReference type="STRING" id="415747.SAMN03097708_02942"/>
<name>A0A1G5QX14_9GAMM</name>
<dbReference type="SUPFAM" id="SSF53335">
    <property type="entry name" value="S-adenosyl-L-methionine-dependent methyltransferases"/>
    <property type="match status" value="1"/>
</dbReference>
<evidence type="ECO:0000259" key="1">
    <source>
        <dbReference type="Pfam" id="PF13649"/>
    </source>
</evidence>
<dbReference type="InterPro" id="IPR041698">
    <property type="entry name" value="Methyltransf_25"/>
</dbReference>
<keyword evidence="3" id="KW-1185">Reference proteome</keyword>
<dbReference type="EMBL" id="FMWD01000011">
    <property type="protein sequence ID" value="SCZ66292.1"/>
    <property type="molecule type" value="Genomic_DNA"/>
</dbReference>
<keyword evidence="2" id="KW-0808">Transferase</keyword>
<gene>
    <name evidence="2" type="ORF">SAMN03097708_02942</name>
</gene>
<protein>
    <submittedName>
        <fullName evidence="2">Methyltransferase domain-containing protein</fullName>
    </submittedName>
</protein>
<dbReference type="Gene3D" id="3.40.50.150">
    <property type="entry name" value="Vaccinia Virus protein VP39"/>
    <property type="match status" value="1"/>
</dbReference>
<evidence type="ECO:0000313" key="3">
    <source>
        <dbReference type="Proteomes" id="UP000199648"/>
    </source>
</evidence>
<keyword evidence="2" id="KW-0489">Methyltransferase</keyword>
<dbReference type="AlphaFoldDB" id="A0A1G5QX14"/>
<feature type="domain" description="Methyltransferase" evidence="1">
    <location>
        <begin position="48"/>
        <end position="130"/>
    </location>
</feature>
<dbReference type="GO" id="GO:0008168">
    <property type="term" value="F:methyltransferase activity"/>
    <property type="evidence" value="ECO:0007669"/>
    <property type="project" value="UniProtKB-KW"/>
</dbReference>
<evidence type="ECO:0000313" key="2">
    <source>
        <dbReference type="EMBL" id="SCZ66292.1"/>
    </source>
</evidence>
<dbReference type="PANTHER" id="PTHR43591">
    <property type="entry name" value="METHYLTRANSFERASE"/>
    <property type="match status" value="1"/>
</dbReference>
<organism evidence="2 3">
    <name type="scientific">Thiohalomonas denitrificans</name>
    <dbReference type="NCBI Taxonomy" id="415747"/>
    <lineage>
        <taxon>Bacteria</taxon>
        <taxon>Pseudomonadati</taxon>
        <taxon>Pseudomonadota</taxon>
        <taxon>Gammaproteobacteria</taxon>
        <taxon>Thiohalomonadales</taxon>
        <taxon>Thiohalomonadaceae</taxon>
        <taxon>Thiohalomonas</taxon>
    </lineage>
</organism>
<dbReference type="Pfam" id="PF13649">
    <property type="entry name" value="Methyltransf_25"/>
    <property type="match status" value="1"/>
</dbReference>
<dbReference type="GO" id="GO:0032259">
    <property type="term" value="P:methylation"/>
    <property type="evidence" value="ECO:0007669"/>
    <property type="project" value="UniProtKB-KW"/>
</dbReference>
<proteinExistence type="predicted"/>
<dbReference type="RefSeq" id="WP_092998679.1">
    <property type="nucleotide sequence ID" value="NZ_FMWD01000011.1"/>
</dbReference>
<dbReference type="InterPro" id="IPR029063">
    <property type="entry name" value="SAM-dependent_MTases_sf"/>
</dbReference>
<reference evidence="2 3" key="1">
    <citation type="submission" date="2016-10" db="EMBL/GenBank/DDBJ databases">
        <authorList>
            <person name="de Groot N.N."/>
        </authorList>
    </citation>
    <scope>NUCLEOTIDE SEQUENCE [LARGE SCALE GENOMIC DNA]</scope>
    <source>
        <strain evidence="2 3">HLD2</strain>
    </source>
</reference>
<dbReference type="Proteomes" id="UP000199648">
    <property type="component" value="Unassembled WGS sequence"/>
</dbReference>
<accession>A0A1G5QX14</accession>
<dbReference type="CDD" id="cd02440">
    <property type="entry name" value="AdoMet_MTases"/>
    <property type="match status" value="1"/>
</dbReference>
<dbReference type="OrthoDB" id="9778766at2"/>
<sequence>MERVPEPELMDEAEQARAYAEADFEAPHERFVELLNDAFGSEALRGCVLDLGCGPADITIRVARHHPACTLHGVDGAPAMLQLGKAAIARSGLEQRIRLIEGYFPGADLPRRHYDAVISNSLLHHLADPMVLWEAIAVHGQPGAPIFVMDLMRPASREQAQRLVDTYASGEPEVLRHDFYHSLLAAYRPEEIEQQVKTAGLSLQVRAVGDRHLTISGRL</sequence>